<keyword evidence="2" id="KW-1185">Reference proteome</keyword>
<evidence type="ECO:0000313" key="2">
    <source>
        <dbReference type="Proteomes" id="UP000274920"/>
    </source>
</evidence>
<evidence type="ECO:0000313" key="1">
    <source>
        <dbReference type="EMBL" id="RRK32064.1"/>
    </source>
</evidence>
<sequence>MEVITFEECYLLWCRVTPNVVLTLLDGWDLNGKHAAVFTTSGPTKSVKLAVKLKKSYL</sequence>
<dbReference type="RefSeq" id="WP_125127611.1">
    <property type="nucleotide sequence ID" value="NZ_RHJS01000002.1"/>
</dbReference>
<reference evidence="1" key="1">
    <citation type="submission" date="2018-10" db="EMBL/GenBank/DDBJ databases">
        <title>Schaedlerella arabinophila gen. nov. sp. nov., isolated from the mouse intestinal tract and comparative analysis with the genome of the closely related altered Schaedler flora strain ASF502.</title>
        <authorList>
            <person name="Miyake S."/>
            <person name="Soh M."/>
            <person name="Seedorf H."/>
        </authorList>
    </citation>
    <scope>NUCLEOTIDE SEQUENCE [LARGE SCALE GENOMIC DNA]</scope>
    <source>
        <strain evidence="1">DSM 106076</strain>
    </source>
</reference>
<dbReference type="EMBL" id="RHJS01000002">
    <property type="protein sequence ID" value="RRK32064.1"/>
    <property type="molecule type" value="Genomic_DNA"/>
</dbReference>
<comment type="caution">
    <text evidence="1">The sequence shown here is derived from an EMBL/GenBank/DDBJ whole genome shotgun (WGS) entry which is preliminary data.</text>
</comment>
<proteinExistence type="predicted"/>
<protein>
    <submittedName>
        <fullName evidence="1">Uncharacterized protein</fullName>
    </submittedName>
</protein>
<name>A0A426DH26_9FIRM</name>
<organism evidence="1 2">
    <name type="scientific">Schaedlerella arabinosiphila</name>
    <dbReference type="NCBI Taxonomy" id="2044587"/>
    <lineage>
        <taxon>Bacteria</taxon>
        <taxon>Bacillati</taxon>
        <taxon>Bacillota</taxon>
        <taxon>Clostridia</taxon>
        <taxon>Lachnospirales</taxon>
        <taxon>Lachnospiraceae</taxon>
        <taxon>Schaedlerella</taxon>
    </lineage>
</organism>
<gene>
    <name evidence="1" type="ORF">EBB54_12305</name>
</gene>
<dbReference type="AlphaFoldDB" id="A0A426DH26"/>
<dbReference type="Proteomes" id="UP000274920">
    <property type="component" value="Unassembled WGS sequence"/>
</dbReference>
<accession>A0A426DH26</accession>